<evidence type="ECO:0000313" key="2">
    <source>
        <dbReference type="Proteomes" id="UP001596303"/>
    </source>
</evidence>
<protein>
    <submittedName>
        <fullName evidence="1">DUF4336 domain-containing protein</fullName>
    </submittedName>
</protein>
<dbReference type="Pfam" id="PF14234">
    <property type="entry name" value="DUF4336"/>
    <property type="match status" value="1"/>
</dbReference>
<dbReference type="InterPro" id="IPR025638">
    <property type="entry name" value="DUF4336"/>
</dbReference>
<dbReference type="EMBL" id="JBHSSW010000003">
    <property type="protein sequence ID" value="MFC6196928.1"/>
    <property type="molecule type" value="Genomic_DNA"/>
</dbReference>
<evidence type="ECO:0000313" key="1">
    <source>
        <dbReference type="EMBL" id="MFC6196928.1"/>
    </source>
</evidence>
<dbReference type="RefSeq" id="WP_377375013.1">
    <property type="nucleotide sequence ID" value="NZ_JBHSSW010000003.1"/>
</dbReference>
<comment type="caution">
    <text evidence="1">The sequence shown here is derived from an EMBL/GenBank/DDBJ whole genome shotgun (WGS) entry which is preliminary data.</text>
</comment>
<dbReference type="PANTHER" id="PTHR33835">
    <property type="entry name" value="YALI0C07656P"/>
    <property type="match status" value="1"/>
</dbReference>
<dbReference type="InterPro" id="IPR036866">
    <property type="entry name" value="RibonucZ/Hydroxyglut_hydro"/>
</dbReference>
<name>A0ABW1S5K9_9PROT</name>
<reference evidence="2" key="1">
    <citation type="journal article" date="2019" name="Int. J. Syst. Evol. Microbiol.">
        <title>The Global Catalogue of Microorganisms (GCM) 10K type strain sequencing project: providing services to taxonomists for standard genome sequencing and annotation.</title>
        <authorList>
            <consortium name="The Broad Institute Genomics Platform"/>
            <consortium name="The Broad Institute Genome Sequencing Center for Infectious Disease"/>
            <person name="Wu L."/>
            <person name="Ma J."/>
        </authorList>
    </citation>
    <scope>NUCLEOTIDE SEQUENCE [LARGE SCALE GENOMIC DNA]</scope>
    <source>
        <strain evidence="2">CGMCC-1.15741</strain>
    </source>
</reference>
<dbReference type="SUPFAM" id="SSF56281">
    <property type="entry name" value="Metallo-hydrolase/oxidoreductase"/>
    <property type="match status" value="1"/>
</dbReference>
<gene>
    <name evidence="1" type="ORF">ACFQDM_02505</name>
</gene>
<proteinExistence type="predicted"/>
<accession>A0ABW1S5K9</accession>
<keyword evidence="2" id="KW-1185">Reference proteome</keyword>
<dbReference type="PANTHER" id="PTHR33835:SF1">
    <property type="entry name" value="METALLO-BETA-LACTAMASE DOMAIN-CONTAINING PROTEIN"/>
    <property type="match status" value="1"/>
</dbReference>
<dbReference type="Proteomes" id="UP001596303">
    <property type="component" value="Unassembled WGS sequence"/>
</dbReference>
<sequence>MSNLIPFAENVWLLEGDEAHMYGVPFATRAVIIRLPDGKIWVHSPVALTLERIGAVAALGPVSHLIEPNKIHSLYLADWRAEWPEATSWVSPRFAERHPDIEADLVLEDEAPPAWLGTIEQQVIKGHKLLDEVWFCHKPSGSLIITDLIQKHDPQEQGFPWGLLKRVAGLLGKEGGTAIDIRMTFEDKALARRCVEYVLDWEFDRLILSHGFCFETGGKDEVRKAMNWLLETAQ</sequence>
<organism evidence="1 2">
    <name type="scientific">Ponticaulis profundi</name>
    <dbReference type="NCBI Taxonomy" id="2665222"/>
    <lineage>
        <taxon>Bacteria</taxon>
        <taxon>Pseudomonadati</taxon>
        <taxon>Pseudomonadota</taxon>
        <taxon>Alphaproteobacteria</taxon>
        <taxon>Hyphomonadales</taxon>
        <taxon>Hyphomonadaceae</taxon>
        <taxon>Ponticaulis</taxon>
    </lineage>
</organism>